<name>A0A317PIA0_9HYPH</name>
<feature type="transmembrane region" description="Helical" evidence="1">
    <location>
        <begin position="119"/>
        <end position="141"/>
    </location>
</feature>
<dbReference type="Pfam" id="PF07331">
    <property type="entry name" value="TctB"/>
    <property type="match status" value="1"/>
</dbReference>
<evidence type="ECO:0000313" key="3">
    <source>
        <dbReference type="EMBL" id="PWV97763.1"/>
    </source>
</evidence>
<gene>
    <name evidence="3" type="ORF">DFR52_106288</name>
</gene>
<evidence type="ECO:0000256" key="1">
    <source>
        <dbReference type="SAM" id="Phobius"/>
    </source>
</evidence>
<dbReference type="InterPro" id="IPR009936">
    <property type="entry name" value="DUF1468"/>
</dbReference>
<reference evidence="3 4" key="1">
    <citation type="submission" date="2018-05" db="EMBL/GenBank/DDBJ databases">
        <title>Genomic Encyclopedia of Type Strains, Phase IV (KMG-IV): sequencing the most valuable type-strain genomes for metagenomic binning, comparative biology and taxonomic classification.</title>
        <authorList>
            <person name="Goeker M."/>
        </authorList>
    </citation>
    <scope>NUCLEOTIDE SEQUENCE [LARGE SCALE GENOMIC DNA]</scope>
    <source>
        <strain evidence="3 4">DSM 16791</strain>
    </source>
</reference>
<keyword evidence="1" id="KW-0812">Transmembrane</keyword>
<dbReference type="AlphaFoldDB" id="A0A317PIA0"/>
<proteinExistence type="predicted"/>
<sequence length="155" mass="16544">MRLPDDVLGMLLLVVAGGYAAMALALPGGAPGDYGPEVFPLLISTLTAAASLSLVFRGLRARRAASMPAVREPRNWLQGAAICAAILAVVFVMPILGFALTICPILFLIFCMLGVRIRVAVLISILATFAIQLIFGTYLLVPLPNGPSFLRWMNF</sequence>
<feature type="transmembrane region" description="Helical" evidence="1">
    <location>
        <begin position="80"/>
        <end position="113"/>
    </location>
</feature>
<dbReference type="RefSeq" id="WP_158285014.1">
    <property type="nucleotide sequence ID" value="NZ_QGTR01000006.1"/>
</dbReference>
<dbReference type="EMBL" id="QGTR01000006">
    <property type="protein sequence ID" value="PWV97763.1"/>
    <property type="molecule type" value="Genomic_DNA"/>
</dbReference>
<keyword evidence="1" id="KW-1133">Transmembrane helix</keyword>
<protein>
    <submittedName>
        <fullName evidence="3">Tripartite tricarboxylate transporter TctB family protein</fullName>
    </submittedName>
</protein>
<keyword evidence="1" id="KW-0472">Membrane</keyword>
<dbReference type="OrthoDB" id="566569at356"/>
<accession>A0A317PIA0</accession>
<feature type="transmembrane region" description="Helical" evidence="1">
    <location>
        <begin position="38"/>
        <end position="59"/>
    </location>
</feature>
<organism evidence="3 4">
    <name type="scientific">Hoeflea marina</name>
    <dbReference type="NCBI Taxonomy" id="274592"/>
    <lineage>
        <taxon>Bacteria</taxon>
        <taxon>Pseudomonadati</taxon>
        <taxon>Pseudomonadota</taxon>
        <taxon>Alphaproteobacteria</taxon>
        <taxon>Hyphomicrobiales</taxon>
        <taxon>Rhizobiaceae</taxon>
        <taxon>Hoeflea</taxon>
    </lineage>
</organism>
<keyword evidence="4" id="KW-1185">Reference proteome</keyword>
<dbReference type="Proteomes" id="UP000246352">
    <property type="component" value="Unassembled WGS sequence"/>
</dbReference>
<evidence type="ECO:0000313" key="4">
    <source>
        <dbReference type="Proteomes" id="UP000246352"/>
    </source>
</evidence>
<feature type="domain" description="DUF1468" evidence="2">
    <location>
        <begin position="8"/>
        <end position="144"/>
    </location>
</feature>
<comment type="caution">
    <text evidence="3">The sequence shown here is derived from an EMBL/GenBank/DDBJ whole genome shotgun (WGS) entry which is preliminary data.</text>
</comment>
<evidence type="ECO:0000259" key="2">
    <source>
        <dbReference type="Pfam" id="PF07331"/>
    </source>
</evidence>
<feature type="transmembrane region" description="Helical" evidence="1">
    <location>
        <begin position="7"/>
        <end position="26"/>
    </location>
</feature>